<comment type="similarity">
    <text evidence="1">Belongs to the NSRP1 family.</text>
</comment>
<dbReference type="PANTHER" id="PTHR47845">
    <property type="entry name" value="NUCLEAR SPECKLE SPLICING REGULATORY PROTEIN 1 HOMOLOG"/>
    <property type="match status" value="1"/>
</dbReference>
<evidence type="ECO:0000256" key="3">
    <source>
        <dbReference type="SAM" id="MobiDB-lite"/>
    </source>
</evidence>
<evidence type="ECO:0000256" key="1">
    <source>
        <dbReference type="ARBA" id="ARBA00010126"/>
    </source>
</evidence>
<feature type="compositionally biased region" description="Basic and acidic residues" evidence="3">
    <location>
        <begin position="232"/>
        <end position="247"/>
    </location>
</feature>
<keyword evidence="2" id="KW-0175">Coiled coil</keyword>
<dbReference type="EMBL" id="WTPW01001150">
    <property type="protein sequence ID" value="KAF0452900.1"/>
    <property type="molecule type" value="Genomic_DNA"/>
</dbReference>
<feature type="compositionally biased region" description="Polar residues" evidence="3">
    <location>
        <begin position="275"/>
        <end position="298"/>
    </location>
</feature>
<dbReference type="Pfam" id="PF09745">
    <property type="entry name" value="NSRP1_N"/>
    <property type="match status" value="1"/>
</dbReference>
<evidence type="ECO:0000259" key="4">
    <source>
        <dbReference type="Pfam" id="PF09745"/>
    </source>
</evidence>
<comment type="caution">
    <text evidence="5">The sequence shown here is derived from an EMBL/GenBank/DDBJ whole genome shotgun (WGS) entry which is preliminary data.</text>
</comment>
<dbReference type="InterPro" id="IPR053246">
    <property type="entry name" value="NS_splicing_regulatory_protein"/>
</dbReference>
<organism evidence="5 6">
    <name type="scientific">Gigaspora margarita</name>
    <dbReference type="NCBI Taxonomy" id="4874"/>
    <lineage>
        <taxon>Eukaryota</taxon>
        <taxon>Fungi</taxon>
        <taxon>Fungi incertae sedis</taxon>
        <taxon>Mucoromycota</taxon>
        <taxon>Glomeromycotina</taxon>
        <taxon>Glomeromycetes</taxon>
        <taxon>Diversisporales</taxon>
        <taxon>Gigasporaceae</taxon>
        <taxon>Gigaspora</taxon>
    </lineage>
</organism>
<feature type="compositionally biased region" description="Basic and acidic residues" evidence="3">
    <location>
        <begin position="318"/>
        <end position="341"/>
    </location>
</feature>
<feature type="region of interest" description="Disordered" evidence="3">
    <location>
        <begin position="273"/>
        <end position="341"/>
    </location>
</feature>
<name>A0A8H3XEJ2_GIGMA</name>
<dbReference type="PANTHER" id="PTHR47845:SF1">
    <property type="entry name" value="NUCLEAR SPECKLE SPLICING REGULATORY PROTEIN 1 HOMOLOG"/>
    <property type="match status" value="1"/>
</dbReference>
<proteinExistence type="inferred from homology"/>
<gene>
    <name evidence="5" type="ORF">F8M41_001822</name>
</gene>
<evidence type="ECO:0000313" key="6">
    <source>
        <dbReference type="Proteomes" id="UP000439903"/>
    </source>
</evidence>
<feature type="compositionally biased region" description="Basic and acidic residues" evidence="3">
    <location>
        <begin position="160"/>
        <end position="178"/>
    </location>
</feature>
<sequence length="373" mass="43238">MAQKQPLKYGLNLGGSKKTPIKRISVFTEEDNNEDSSLDTGSDKNYYTKTVNQQLLSSKINQSVQEKYKEALEEDPTVFAYDEVYDDMKSVERKRKEELKGKNDGSVKKPKYVEEILKAAETRQRDYIRAQERKIQKEREAEGDEFDDKETFVTSAYKAQQEELRKAEEEEKQREKNDGAGGKNMANFYRNLLDQTSSAKAAAIEASRSALSSKKTEKRTRSSSASDDSDEDNKHLKTDKELADKARATGKMVILNDDEQIVDKRQLLSPGLNVTKKQTNLSKSSHNINSRTNYYNQNDNEDRYSSKHRNEIRRRERQSKELERQILETQEKKESEEKAREEEILKQFARKNDEQAISDARARYLARKKKTQS</sequence>
<feature type="region of interest" description="Disordered" evidence="3">
    <location>
        <begin position="135"/>
        <end position="251"/>
    </location>
</feature>
<keyword evidence="6" id="KW-1185">Reference proteome</keyword>
<accession>A0A8H3XEJ2</accession>
<evidence type="ECO:0000313" key="5">
    <source>
        <dbReference type="EMBL" id="KAF0452900.1"/>
    </source>
</evidence>
<dbReference type="InterPro" id="IPR018612">
    <property type="entry name" value="NSRP1_N"/>
</dbReference>
<dbReference type="AlphaFoldDB" id="A0A8H3XEJ2"/>
<dbReference type="GO" id="GO:0000381">
    <property type="term" value="P:regulation of alternative mRNA splicing, via spliceosome"/>
    <property type="evidence" value="ECO:0007669"/>
    <property type="project" value="InterPro"/>
</dbReference>
<evidence type="ECO:0000256" key="2">
    <source>
        <dbReference type="ARBA" id="ARBA00023054"/>
    </source>
</evidence>
<feature type="compositionally biased region" description="Low complexity" evidence="3">
    <location>
        <begin position="197"/>
        <end position="213"/>
    </location>
</feature>
<feature type="domain" description="Nuclear speckle splicing regulatory protein 1 N-terminal" evidence="4">
    <location>
        <begin position="65"/>
        <end position="178"/>
    </location>
</feature>
<protein>
    <submittedName>
        <fullName evidence="5">Coiled-coil domain-containing protein</fullName>
    </submittedName>
</protein>
<feature type="compositionally biased region" description="Basic and acidic residues" evidence="3">
    <location>
        <begin position="300"/>
        <end position="309"/>
    </location>
</feature>
<dbReference type="OrthoDB" id="446635at2759"/>
<reference evidence="5 6" key="1">
    <citation type="journal article" date="2019" name="Environ. Microbiol.">
        <title>At the nexus of three kingdoms: the genome of the mycorrhizal fungus Gigaspora margarita provides insights into plant, endobacterial and fungal interactions.</title>
        <authorList>
            <person name="Venice F."/>
            <person name="Ghignone S."/>
            <person name="Salvioli di Fossalunga A."/>
            <person name="Amselem J."/>
            <person name="Novero M."/>
            <person name="Xianan X."/>
            <person name="Sedzielewska Toro K."/>
            <person name="Morin E."/>
            <person name="Lipzen A."/>
            <person name="Grigoriev I.V."/>
            <person name="Henrissat B."/>
            <person name="Martin F.M."/>
            <person name="Bonfante P."/>
        </authorList>
    </citation>
    <scope>NUCLEOTIDE SEQUENCE [LARGE SCALE GENOMIC DNA]</scope>
    <source>
        <strain evidence="5 6">BEG34</strain>
    </source>
</reference>
<dbReference type="Proteomes" id="UP000439903">
    <property type="component" value="Unassembled WGS sequence"/>
</dbReference>